<dbReference type="InterPro" id="IPR003789">
    <property type="entry name" value="Asn/Gln_tRNA_amidoTrase-B-like"/>
</dbReference>
<dbReference type="SMART" id="SM00845">
    <property type="entry name" value="GatB_Yqey"/>
    <property type="match status" value="1"/>
</dbReference>
<comment type="function">
    <text evidence="8">Allows the formation of correctly charged Gln-tRNA(Gln) through the transamidation of misacylated Glu-tRNA(Gln) in the mitochondria. The reaction takes place in the presence of glutamine and ATP through an activated gamma-phospho-Glu-tRNA(Gln).</text>
</comment>
<comment type="subcellular location">
    <subcellularLocation>
        <location evidence="8">Mitochondrion</location>
    </subcellularLocation>
</comment>
<comment type="catalytic activity">
    <reaction evidence="6">
        <text>L-aspartyl-tRNA(Asn) + L-glutamine + ATP + H2O = L-asparaginyl-tRNA(Asn) + L-glutamate + ADP + phosphate + 2 H(+)</text>
        <dbReference type="Rhea" id="RHEA:14513"/>
        <dbReference type="Rhea" id="RHEA-COMP:9674"/>
        <dbReference type="Rhea" id="RHEA-COMP:9677"/>
        <dbReference type="ChEBI" id="CHEBI:15377"/>
        <dbReference type="ChEBI" id="CHEBI:15378"/>
        <dbReference type="ChEBI" id="CHEBI:29985"/>
        <dbReference type="ChEBI" id="CHEBI:30616"/>
        <dbReference type="ChEBI" id="CHEBI:43474"/>
        <dbReference type="ChEBI" id="CHEBI:58359"/>
        <dbReference type="ChEBI" id="CHEBI:78515"/>
        <dbReference type="ChEBI" id="CHEBI:78516"/>
        <dbReference type="ChEBI" id="CHEBI:456216"/>
    </reaction>
</comment>
<evidence type="ECO:0000256" key="8">
    <source>
        <dbReference type="HAMAP-Rule" id="MF_03147"/>
    </source>
</evidence>
<dbReference type="InterPro" id="IPR006075">
    <property type="entry name" value="Asn/Gln-tRNA_Trfase_suB/E_cat"/>
</dbReference>
<name>A0A8J6H9R2_TENMO</name>
<dbReference type="GO" id="GO:0032543">
    <property type="term" value="P:mitochondrial translation"/>
    <property type="evidence" value="ECO:0007669"/>
    <property type="project" value="UniProtKB-UniRule"/>
</dbReference>
<dbReference type="PANTHER" id="PTHR11659">
    <property type="entry name" value="GLUTAMYL-TRNA GLN AMIDOTRANSFERASE SUBUNIT B MITOCHONDRIAL AND PROKARYOTIC PET112-RELATED"/>
    <property type="match status" value="1"/>
</dbReference>
<evidence type="ECO:0000256" key="6">
    <source>
        <dbReference type="ARBA" id="ARBA00047380"/>
    </source>
</evidence>
<dbReference type="NCBIfam" id="NF004014">
    <property type="entry name" value="PRK05477.1-4"/>
    <property type="match status" value="1"/>
</dbReference>
<dbReference type="InterPro" id="IPR023168">
    <property type="entry name" value="GatB_Yqey_C_2"/>
</dbReference>
<proteinExistence type="inferred from homology"/>
<dbReference type="GO" id="GO:0030956">
    <property type="term" value="C:glutamyl-tRNA(Gln) amidotransferase complex"/>
    <property type="evidence" value="ECO:0007669"/>
    <property type="project" value="UniProtKB-UniRule"/>
</dbReference>
<evidence type="ECO:0000256" key="2">
    <source>
        <dbReference type="ARBA" id="ARBA00022598"/>
    </source>
</evidence>
<accession>A0A8J6H9R2</accession>
<reference evidence="10" key="2">
    <citation type="submission" date="2021-08" db="EMBL/GenBank/DDBJ databases">
        <authorList>
            <person name="Eriksson T."/>
        </authorList>
    </citation>
    <scope>NUCLEOTIDE SEQUENCE</scope>
    <source>
        <strain evidence="10">Stoneville</strain>
        <tissue evidence="10">Whole head</tissue>
    </source>
</reference>
<feature type="domain" description="Asn/Gln amidotransferase" evidence="9">
    <location>
        <begin position="366"/>
        <end position="525"/>
    </location>
</feature>
<organism evidence="10 11">
    <name type="scientific">Tenebrio molitor</name>
    <name type="common">Yellow mealworm beetle</name>
    <dbReference type="NCBI Taxonomy" id="7067"/>
    <lineage>
        <taxon>Eukaryota</taxon>
        <taxon>Metazoa</taxon>
        <taxon>Ecdysozoa</taxon>
        <taxon>Arthropoda</taxon>
        <taxon>Hexapoda</taxon>
        <taxon>Insecta</taxon>
        <taxon>Pterygota</taxon>
        <taxon>Neoptera</taxon>
        <taxon>Endopterygota</taxon>
        <taxon>Coleoptera</taxon>
        <taxon>Polyphaga</taxon>
        <taxon>Cucujiformia</taxon>
        <taxon>Tenebrionidae</taxon>
        <taxon>Tenebrio</taxon>
    </lineage>
</organism>
<keyword evidence="3 8" id="KW-0547">Nucleotide-binding</keyword>
<dbReference type="SUPFAM" id="SSF89095">
    <property type="entry name" value="GatB/YqeY motif"/>
    <property type="match status" value="1"/>
</dbReference>
<keyword evidence="8" id="KW-0496">Mitochondrion</keyword>
<dbReference type="InterPro" id="IPR014746">
    <property type="entry name" value="Gln_synth/guanido_kin_cat_dom"/>
</dbReference>
<keyword evidence="2 8" id="KW-0436">Ligase</keyword>
<protein>
    <recommendedName>
        <fullName evidence="8">Glutamyl-tRNA(Gln) amidotransferase subunit B, mitochondrial</fullName>
        <shortName evidence="8">Glu-AdT subunit B</shortName>
        <ecNumber evidence="8">6.3.5.-</ecNumber>
    </recommendedName>
</protein>
<keyword evidence="11" id="KW-1185">Reference proteome</keyword>
<dbReference type="InterPro" id="IPR018027">
    <property type="entry name" value="Asn/Gln_amidotransferase"/>
</dbReference>
<dbReference type="GO" id="GO:0050567">
    <property type="term" value="F:glutaminyl-tRNA synthase (glutamine-hydrolyzing) activity"/>
    <property type="evidence" value="ECO:0007669"/>
    <property type="project" value="UniProtKB-UniRule"/>
</dbReference>
<comment type="caution">
    <text evidence="10">The sequence shown here is derived from an EMBL/GenBank/DDBJ whole genome shotgun (WGS) entry which is preliminary data.</text>
</comment>
<dbReference type="GO" id="GO:0070681">
    <property type="term" value="P:glutaminyl-tRNAGln biosynthesis via transamidation"/>
    <property type="evidence" value="ECO:0007669"/>
    <property type="project" value="UniProtKB-UniRule"/>
</dbReference>
<evidence type="ECO:0000256" key="3">
    <source>
        <dbReference type="ARBA" id="ARBA00022741"/>
    </source>
</evidence>
<dbReference type="GO" id="GO:0005739">
    <property type="term" value="C:mitochondrion"/>
    <property type="evidence" value="ECO:0007669"/>
    <property type="project" value="UniProtKB-SubCell"/>
</dbReference>
<dbReference type="SUPFAM" id="SSF55931">
    <property type="entry name" value="Glutamine synthetase/guanido kinase"/>
    <property type="match status" value="1"/>
</dbReference>
<evidence type="ECO:0000256" key="7">
    <source>
        <dbReference type="ARBA" id="ARBA00047913"/>
    </source>
</evidence>
<evidence type="ECO:0000256" key="1">
    <source>
        <dbReference type="ARBA" id="ARBA00005306"/>
    </source>
</evidence>
<dbReference type="InterPro" id="IPR017959">
    <property type="entry name" value="Asn/Gln-tRNA_amidoTrfase_suB/E"/>
</dbReference>
<evidence type="ECO:0000313" key="11">
    <source>
        <dbReference type="Proteomes" id="UP000719412"/>
    </source>
</evidence>
<dbReference type="Gene3D" id="1.10.10.410">
    <property type="match status" value="1"/>
</dbReference>
<dbReference type="FunFam" id="1.10.10.410:FF:000001">
    <property type="entry name" value="Aspartyl/glutamyl-tRNA(Asn/Gln) amidotransferase subunit B"/>
    <property type="match status" value="1"/>
</dbReference>
<reference evidence="10" key="1">
    <citation type="journal article" date="2020" name="J Insects Food Feed">
        <title>The yellow mealworm (Tenebrio molitor) genome: a resource for the emerging insects as food and feed industry.</title>
        <authorList>
            <person name="Eriksson T."/>
            <person name="Andere A."/>
            <person name="Kelstrup H."/>
            <person name="Emery V."/>
            <person name="Picard C."/>
        </authorList>
    </citation>
    <scope>NUCLEOTIDE SEQUENCE</scope>
    <source>
        <strain evidence="10">Stoneville</strain>
        <tissue evidence="10">Whole head</tissue>
    </source>
</reference>
<keyword evidence="4 8" id="KW-0067">ATP-binding</keyword>
<dbReference type="AlphaFoldDB" id="A0A8J6H9R2"/>
<keyword evidence="5 8" id="KW-0648">Protein biosynthesis</keyword>
<gene>
    <name evidence="10" type="ORF">GEV33_012100</name>
</gene>
<sequence length="527" mass="58636">MLKKLGSSLPNNRYSCSEVKRVFAKDSRTKWTSVVGLEVHAQINTVSKLFSGASTNFSSPVNTNVSLFDCAIPGTLPVLNKKCVEYGVLTALALNCQVSPVSMFDRKHYFYADMPAGYQITQQRYPLATNGKLEFQVFTPGIHKAPYKTEVHIKQLQLEQDSGKSLHDVDRSLVDLNRAGVPLMEVVFEPDLKDGEEAAALVKELVTILQRIGTCSCKMEEGALRVDANVSVHQKGEALGTRAEIKNIGSVRGVAGAVKYEIERQIQIKESGGVVENETRAWDASRKITVAMRDKEQQQDYRYMPEPNLPPLHVAMGPVGHGCVNADELRQTMPELPEQTRCRLRDSLGLTLEQSVILVGDAALLQLFEGASRNRNLDGKLLANLLINDFLTTLHKMNLDPTQHTVDCEGFAEIAELLQDGRITRNTAKRVLEAVLQGTDKTPLEVAQIYIFDIYIVKENDWMQITDRGDLLKLCEEVLRENEKVVKQYKAGKSKVFKALMGCVAAKSKQRADMAKCDALLKELLSK</sequence>
<evidence type="ECO:0000256" key="4">
    <source>
        <dbReference type="ARBA" id="ARBA00022840"/>
    </source>
</evidence>
<comment type="catalytic activity">
    <reaction evidence="7 8">
        <text>L-glutamyl-tRNA(Gln) + L-glutamine + ATP + H2O = L-glutaminyl-tRNA(Gln) + L-glutamate + ADP + phosphate + H(+)</text>
        <dbReference type="Rhea" id="RHEA:17521"/>
        <dbReference type="Rhea" id="RHEA-COMP:9681"/>
        <dbReference type="Rhea" id="RHEA-COMP:9684"/>
        <dbReference type="ChEBI" id="CHEBI:15377"/>
        <dbReference type="ChEBI" id="CHEBI:15378"/>
        <dbReference type="ChEBI" id="CHEBI:29985"/>
        <dbReference type="ChEBI" id="CHEBI:30616"/>
        <dbReference type="ChEBI" id="CHEBI:43474"/>
        <dbReference type="ChEBI" id="CHEBI:58359"/>
        <dbReference type="ChEBI" id="CHEBI:78520"/>
        <dbReference type="ChEBI" id="CHEBI:78521"/>
        <dbReference type="ChEBI" id="CHEBI:456216"/>
    </reaction>
</comment>
<dbReference type="GO" id="GO:0005524">
    <property type="term" value="F:ATP binding"/>
    <property type="evidence" value="ECO:0007669"/>
    <property type="project" value="UniProtKB-KW"/>
</dbReference>
<dbReference type="Pfam" id="PF02637">
    <property type="entry name" value="GatB_Yqey"/>
    <property type="match status" value="1"/>
</dbReference>
<dbReference type="EMBL" id="JABDTM020027331">
    <property type="protein sequence ID" value="KAH0810690.1"/>
    <property type="molecule type" value="Genomic_DNA"/>
</dbReference>
<dbReference type="InterPro" id="IPR004413">
    <property type="entry name" value="GatB"/>
</dbReference>
<dbReference type="NCBIfam" id="TIGR00133">
    <property type="entry name" value="gatB"/>
    <property type="match status" value="1"/>
</dbReference>
<dbReference type="Proteomes" id="UP000719412">
    <property type="component" value="Unassembled WGS sequence"/>
</dbReference>
<dbReference type="HAMAP" id="MF_00121">
    <property type="entry name" value="GatB"/>
    <property type="match status" value="1"/>
</dbReference>
<comment type="similarity">
    <text evidence="1 8">Belongs to the GatB/GatE family. GatB subfamily.</text>
</comment>
<dbReference type="EC" id="6.3.5.-" evidence="8"/>
<evidence type="ECO:0000256" key="5">
    <source>
        <dbReference type="ARBA" id="ARBA00022917"/>
    </source>
</evidence>
<evidence type="ECO:0000313" key="10">
    <source>
        <dbReference type="EMBL" id="KAH0810690.1"/>
    </source>
</evidence>
<dbReference type="PANTHER" id="PTHR11659:SF0">
    <property type="entry name" value="GLUTAMYL-TRNA(GLN) AMIDOTRANSFERASE SUBUNIT B, MITOCHONDRIAL"/>
    <property type="match status" value="1"/>
</dbReference>
<comment type="subunit">
    <text evidence="8">Subunit of the heterotrimeric GatCAB amidotransferase (AdT) complex, composed of A, B and C subunits.</text>
</comment>
<dbReference type="NCBIfam" id="NF004012">
    <property type="entry name" value="PRK05477.1-2"/>
    <property type="match status" value="1"/>
</dbReference>
<evidence type="ECO:0000259" key="9">
    <source>
        <dbReference type="SMART" id="SM00845"/>
    </source>
</evidence>
<dbReference type="Pfam" id="PF02934">
    <property type="entry name" value="GatB_N"/>
    <property type="match status" value="1"/>
</dbReference>